<proteinExistence type="inferred from homology"/>
<protein>
    <submittedName>
        <fullName evidence="3">YggT family protein</fullName>
    </submittedName>
</protein>
<dbReference type="Pfam" id="PF02325">
    <property type="entry name" value="CCB3_YggT"/>
    <property type="match status" value="1"/>
</dbReference>
<accession>A0ABS2PRE1</accession>
<keyword evidence="2" id="KW-0812">Transmembrane</keyword>
<dbReference type="Proteomes" id="UP000697472">
    <property type="component" value="Unassembled WGS sequence"/>
</dbReference>
<sequence>MALLFIILSRLVTIYSYILIAYALMSWLPGAYNSAIGRLLRALAEPVLNPFRKLRLQFFGLDFTIIFVLFLFNIGLQILAAILF</sequence>
<comment type="similarity">
    <text evidence="1">Belongs to the YggT family.</text>
</comment>
<name>A0ABS2PRE1_9STRE</name>
<organism evidence="3 4">
    <name type="scientific">Streptococcus loxodontisalivarius</name>
    <dbReference type="NCBI Taxonomy" id="1349415"/>
    <lineage>
        <taxon>Bacteria</taxon>
        <taxon>Bacillati</taxon>
        <taxon>Bacillota</taxon>
        <taxon>Bacilli</taxon>
        <taxon>Lactobacillales</taxon>
        <taxon>Streptococcaceae</taxon>
        <taxon>Streptococcus</taxon>
    </lineage>
</organism>
<dbReference type="InterPro" id="IPR003425">
    <property type="entry name" value="CCB3/YggT"/>
</dbReference>
<dbReference type="RefSeq" id="WP_205009460.1">
    <property type="nucleotide sequence ID" value="NZ_JAFBEH010000015.1"/>
</dbReference>
<reference evidence="3 4" key="1">
    <citation type="submission" date="2021-01" db="EMBL/GenBank/DDBJ databases">
        <title>Genomic Encyclopedia of Type Strains, Phase IV (KMG-IV): sequencing the most valuable type-strain genomes for metagenomic binning, comparative biology and taxonomic classification.</title>
        <authorList>
            <person name="Goeker M."/>
        </authorList>
    </citation>
    <scope>NUCLEOTIDE SEQUENCE [LARGE SCALE GENOMIC DNA]</scope>
    <source>
        <strain evidence="3 4">DSM 27382</strain>
    </source>
</reference>
<gene>
    <name evidence="3" type="ORF">JOC28_000915</name>
</gene>
<feature type="transmembrane region" description="Helical" evidence="2">
    <location>
        <begin position="12"/>
        <end position="32"/>
    </location>
</feature>
<evidence type="ECO:0000256" key="1">
    <source>
        <dbReference type="ARBA" id="ARBA00010894"/>
    </source>
</evidence>
<evidence type="ECO:0000256" key="2">
    <source>
        <dbReference type="SAM" id="Phobius"/>
    </source>
</evidence>
<comment type="caution">
    <text evidence="3">The sequence shown here is derived from an EMBL/GenBank/DDBJ whole genome shotgun (WGS) entry which is preliminary data.</text>
</comment>
<keyword evidence="2" id="KW-0472">Membrane</keyword>
<dbReference type="EMBL" id="JAFBEH010000015">
    <property type="protein sequence ID" value="MBM7642618.1"/>
    <property type="molecule type" value="Genomic_DNA"/>
</dbReference>
<evidence type="ECO:0000313" key="3">
    <source>
        <dbReference type="EMBL" id="MBM7642618.1"/>
    </source>
</evidence>
<dbReference type="PANTHER" id="PTHR33219:SF14">
    <property type="entry name" value="PROTEIN COFACTOR ASSEMBLY OF COMPLEX C SUBUNIT B CCB3, CHLOROPLASTIC-RELATED"/>
    <property type="match status" value="1"/>
</dbReference>
<dbReference type="PANTHER" id="PTHR33219">
    <property type="entry name" value="YLMG HOMOLOG PROTEIN 2, CHLOROPLASTIC"/>
    <property type="match status" value="1"/>
</dbReference>
<feature type="transmembrane region" description="Helical" evidence="2">
    <location>
        <begin position="58"/>
        <end position="83"/>
    </location>
</feature>
<evidence type="ECO:0000313" key="4">
    <source>
        <dbReference type="Proteomes" id="UP000697472"/>
    </source>
</evidence>
<keyword evidence="2" id="KW-1133">Transmembrane helix</keyword>
<keyword evidence="4" id="KW-1185">Reference proteome</keyword>